<comment type="caution">
    <text evidence="4">The sequence shown here is derived from an EMBL/GenBank/DDBJ whole genome shotgun (WGS) entry which is preliminary data.</text>
</comment>
<organism evidence="4 5">
    <name type="scientific">Calorimonas adulescens</name>
    <dbReference type="NCBI Taxonomy" id="2606906"/>
    <lineage>
        <taxon>Bacteria</taxon>
        <taxon>Bacillati</taxon>
        <taxon>Bacillota</taxon>
        <taxon>Clostridia</taxon>
        <taxon>Thermoanaerobacterales</taxon>
        <taxon>Thermoanaerobacteraceae</taxon>
        <taxon>Calorimonas</taxon>
    </lineage>
</organism>
<gene>
    <name evidence="4" type="ORF">FWJ32_04865</name>
</gene>
<dbReference type="PANTHER" id="PTHR10434:SF40">
    <property type="entry name" value="1-ACYL-SN-GLYCEROL-3-PHOSPHATE ACYLTRANSFERASE"/>
    <property type="match status" value="1"/>
</dbReference>
<keyword evidence="5" id="KW-1185">Reference proteome</keyword>
<dbReference type="AlphaFoldDB" id="A0A5D8QEK8"/>
<evidence type="ECO:0000256" key="1">
    <source>
        <dbReference type="ARBA" id="ARBA00022679"/>
    </source>
</evidence>
<name>A0A5D8QEK8_9THEO</name>
<evidence type="ECO:0000259" key="3">
    <source>
        <dbReference type="SMART" id="SM00563"/>
    </source>
</evidence>
<dbReference type="InterPro" id="IPR002123">
    <property type="entry name" value="Plipid/glycerol_acylTrfase"/>
</dbReference>
<dbReference type="CDD" id="cd07989">
    <property type="entry name" value="LPLAT_AGPAT-like"/>
    <property type="match status" value="1"/>
</dbReference>
<feature type="domain" description="Phospholipid/glycerol acyltransferase" evidence="3">
    <location>
        <begin position="56"/>
        <end position="169"/>
    </location>
</feature>
<dbReference type="GO" id="GO:0003841">
    <property type="term" value="F:1-acylglycerol-3-phosphate O-acyltransferase activity"/>
    <property type="evidence" value="ECO:0007669"/>
    <property type="project" value="TreeGrafter"/>
</dbReference>
<dbReference type="Pfam" id="PF01553">
    <property type="entry name" value="Acyltransferase"/>
    <property type="match status" value="1"/>
</dbReference>
<evidence type="ECO:0000256" key="2">
    <source>
        <dbReference type="ARBA" id="ARBA00023315"/>
    </source>
</evidence>
<keyword evidence="2 4" id="KW-0012">Acyltransferase</keyword>
<evidence type="ECO:0000313" key="4">
    <source>
        <dbReference type="EMBL" id="TZE82609.1"/>
    </source>
</evidence>
<reference evidence="4 5" key="1">
    <citation type="submission" date="2019-08" db="EMBL/GenBank/DDBJ databases">
        <title>Calorimonas adulescens gen. nov., sp. nov., an anaerobic thermophilic bacterium from Sakhalin hot spring.</title>
        <authorList>
            <person name="Khomyakova M.A."/>
            <person name="Merkel A.Y."/>
            <person name="Novikov A."/>
            <person name="Bonch-Osmolovskaya E.A."/>
            <person name="Slobodkin A.I."/>
        </authorList>
    </citation>
    <scope>NUCLEOTIDE SEQUENCE [LARGE SCALE GENOMIC DNA]</scope>
    <source>
        <strain evidence="4 5">A05MB</strain>
    </source>
</reference>
<dbReference type="SMART" id="SM00563">
    <property type="entry name" value="PlsC"/>
    <property type="match status" value="1"/>
</dbReference>
<dbReference type="GO" id="GO:0006654">
    <property type="term" value="P:phosphatidic acid biosynthetic process"/>
    <property type="evidence" value="ECO:0007669"/>
    <property type="project" value="TreeGrafter"/>
</dbReference>
<dbReference type="Proteomes" id="UP000322976">
    <property type="component" value="Unassembled WGS sequence"/>
</dbReference>
<sequence length="243" mass="27747">MNMPIYIYYPMLIFSKMPSFIRTPIIRVILEFYLKKYIKLEVYNKEILEEMKGKPALYICNHLSNMDAILLNKVLKKNRVAFIAGVKLTRNIITYQVMQTVRTIKITPNTADVGAIKAAIDYLKKGGSILIFPEGTRSRVRSMIEAKPGFAVIASKANVPVVPIGIEGVDDIFPINDNDIGKEFFKKRGTAKITIGKPFYIDKQGENEDRDQWLRRITNDAMYRIAALVSPRYRGVYSKENAN</sequence>
<keyword evidence="1 4" id="KW-0808">Transferase</keyword>
<evidence type="ECO:0000313" key="5">
    <source>
        <dbReference type="Proteomes" id="UP000322976"/>
    </source>
</evidence>
<dbReference type="PANTHER" id="PTHR10434">
    <property type="entry name" value="1-ACYL-SN-GLYCEROL-3-PHOSPHATE ACYLTRANSFERASE"/>
    <property type="match status" value="1"/>
</dbReference>
<dbReference type="EMBL" id="VTPS01000005">
    <property type="protein sequence ID" value="TZE82609.1"/>
    <property type="molecule type" value="Genomic_DNA"/>
</dbReference>
<proteinExistence type="predicted"/>
<protein>
    <submittedName>
        <fullName evidence="4">1-acyl-sn-glycerol-3-phosphate acyltransferase</fullName>
    </submittedName>
</protein>
<dbReference type="SUPFAM" id="SSF69593">
    <property type="entry name" value="Glycerol-3-phosphate (1)-acyltransferase"/>
    <property type="match status" value="1"/>
</dbReference>
<accession>A0A5D8QEK8</accession>